<dbReference type="SMART" id="SM00829">
    <property type="entry name" value="PKS_ER"/>
    <property type="match status" value="1"/>
</dbReference>
<dbReference type="Pfam" id="PF13602">
    <property type="entry name" value="ADH_zinc_N_2"/>
    <property type="match status" value="1"/>
</dbReference>
<dbReference type="Gene3D" id="3.90.180.10">
    <property type="entry name" value="Medium-chain alcohol dehydrogenases, catalytic domain"/>
    <property type="match status" value="1"/>
</dbReference>
<dbReference type="InterPro" id="IPR013154">
    <property type="entry name" value="ADH-like_N"/>
</dbReference>
<dbReference type="CDD" id="cd05289">
    <property type="entry name" value="MDR_like_2"/>
    <property type="match status" value="1"/>
</dbReference>
<comment type="caution">
    <text evidence="4">The sequence shown here is derived from an EMBL/GenBank/DDBJ whole genome shotgun (WGS) entry which is preliminary data.</text>
</comment>
<dbReference type="OrthoDB" id="9787435at2"/>
<dbReference type="InterPro" id="IPR020843">
    <property type="entry name" value="ER"/>
</dbReference>
<keyword evidence="2" id="KW-0560">Oxidoreductase</keyword>
<dbReference type="SUPFAM" id="SSF50129">
    <property type="entry name" value="GroES-like"/>
    <property type="match status" value="1"/>
</dbReference>
<dbReference type="AlphaFoldDB" id="A0A4V5UYR3"/>
<evidence type="ECO:0000256" key="1">
    <source>
        <dbReference type="ARBA" id="ARBA00022857"/>
    </source>
</evidence>
<dbReference type="InterPro" id="IPR011032">
    <property type="entry name" value="GroES-like_sf"/>
</dbReference>
<dbReference type="Proteomes" id="UP000308705">
    <property type="component" value="Unassembled WGS sequence"/>
</dbReference>
<sequence length="308" mass="31655">MRAVVVRTYGGPEALETVEAPAPEPGPGQVRIRVEAAGVNPVDLFIRGGGLLMHGAPAREQTGMGCDVAGVVEALGPDVTGVEIGDRVLAASTWGGFNRDFGPYADQAVIAVDELAPAPADWPAEQAAGLPLPGLTAWQCLDLLGLPEGSTLLVTGAAGSVGGMLVQLAAQRGLTVVALARATDEDDLRALGAQYVVDDVAKVRELLPEGVDAAVDPAKLVQPAHDAVRDGGQFIAVVVDGGPEEGRGITSQVMWAHSARDQLDALVELVSAGKVRVRVAATYPLTEAAAAHTRMAEGGLRGRLVLLP</sequence>
<reference evidence="4 5" key="1">
    <citation type="submission" date="2019-04" db="EMBL/GenBank/DDBJ databases">
        <title>Herbidospora sp. NEAU-GS14.nov., a novel actinomycete isolated from soil.</title>
        <authorList>
            <person name="Han L."/>
        </authorList>
    </citation>
    <scope>NUCLEOTIDE SEQUENCE [LARGE SCALE GENOMIC DNA]</scope>
    <source>
        <strain evidence="4 5">NEAU-GS14</strain>
    </source>
</reference>
<keyword evidence="1" id="KW-0521">NADP</keyword>
<dbReference type="SUPFAM" id="SSF51735">
    <property type="entry name" value="NAD(P)-binding Rossmann-fold domains"/>
    <property type="match status" value="1"/>
</dbReference>
<dbReference type="InterPro" id="IPR036291">
    <property type="entry name" value="NAD(P)-bd_dom_sf"/>
</dbReference>
<evidence type="ECO:0000313" key="5">
    <source>
        <dbReference type="Proteomes" id="UP000308705"/>
    </source>
</evidence>
<dbReference type="EMBL" id="SZQA01000034">
    <property type="protein sequence ID" value="TKK84483.1"/>
    <property type="molecule type" value="Genomic_DNA"/>
</dbReference>
<dbReference type="PANTHER" id="PTHR48106">
    <property type="entry name" value="QUINONE OXIDOREDUCTASE PIG3-RELATED"/>
    <property type="match status" value="1"/>
</dbReference>
<organism evidence="4 5">
    <name type="scientific">Herbidospora galbida</name>
    <dbReference type="NCBI Taxonomy" id="2575442"/>
    <lineage>
        <taxon>Bacteria</taxon>
        <taxon>Bacillati</taxon>
        <taxon>Actinomycetota</taxon>
        <taxon>Actinomycetes</taxon>
        <taxon>Streptosporangiales</taxon>
        <taxon>Streptosporangiaceae</taxon>
        <taxon>Herbidospora</taxon>
    </lineage>
</organism>
<evidence type="ECO:0000259" key="3">
    <source>
        <dbReference type="SMART" id="SM00829"/>
    </source>
</evidence>
<keyword evidence="5" id="KW-1185">Reference proteome</keyword>
<dbReference type="Pfam" id="PF08240">
    <property type="entry name" value="ADH_N"/>
    <property type="match status" value="1"/>
</dbReference>
<name>A0A4V5UYR3_9ACTN</name>
<evidence type="ECO:0000256" key="2">
    <source>
        <dbReference type="ARBA" id="ARBA00023002"/>
    </source>
</evidence>
<dbReference type="Gene3D" id="3.40.50.720">
    <property type="entry name" value="NAD(P)-binding Rossmann-like Domain"/>
    <property type="match status" value="1"/>
</dbReference>
<accession>A0A4V5UYR3</accession>
<dbReference type="GO" id="GO:0016651">
    <property type="term" value="F:oxidoreductase activity, acting on NAD(P)H"/>
    <property type="evidence" value="ECO:0007669"/>
    <property type="project" value="TreeGrafter"/>
</dbReference>
<protein>
    <submittedName>
        <fullName evidence="4">NADP-dependent oxidoreductase</fullName>
    </submittedName>
</protein>
<proteinExistence type="predicted"/>
<dbReference type="RefSeq" id="WP_137250338.1">
    <property type="nucleotide sequence ID" value="NZ_SZQA01000034.1"/>
</dbReference>
<feature type="domain" description="Enoyl reductase (ER)" evidence="3">
    <location>
        <begin position="10"/>
        <end position="306"/>
    </location>
</feature>
<dbReference type="GO" id="GO:0070402">
    <property type="term" value="F:NADPH binding"/>
    <property type="evidence" value="ECO:0007669"/>
    <property type="project" value="TreeGrafter"/>
</dbReference>
<dbReference type="PANTHER" id="PTHR48106:SF2">
    <property type="entry name" value="ZN2+-BINDING DEHYDROGENASE"/>
    <property type="match status" value="1"/>
</dbReference>
<evidence type="ECO:0000313" key="4">
    <source>
        <dbReference type="EMBL" id="TKK84483.1"/>
    </source>
</evidence>
<gene>
    <name evidence="4" type="ORF">FDA94_29535</name>
</gene>